<dbReference type="GO" id="GO:0140359">
    <property type="term" value="F:ABC-type transporter activity"/>
    <property type="evidence" value="ECO:0007669"/>
    <property type="project" value="UniProtKB-ARBA"/>
</dbReference>
<organism evidence="5 6">
    <name type="scientific">Clostridium innocuum</name>
    <dbReference type="NCBI Taxonomy" id="1522"/>
    <lineage>
        <taxon>Bacteria</taxon>
        <taxon>Bacillati</taxon>
        <taxon>Bacillota</taxon>
        <taxon>Clostridia</taxon>
        <taxon>Eubacteriales</taxon>
        <taxon>Clostridiaceae</taxon>
        <taxon>Clostridium</taxon>
    </lineage>
</organism>
<dbReference type="PANTHER" id="PTHR43875:SF1">
    <property type="entry name" value="OSMOPROTECTIVE COMPOUNDS UPTAKE ATP-BINDING PROTEIN GGTA"/>
    <property type="match status" value="1"/>
</dbReference>
<dbReference type="GO" id="GO:0005524">
    <property type="term" value="F:ATP binding"/>
    <property type="evidence" value="ECO:0007669"/>
    <property type="project" value="UniProtKB-KW"/>
</dbReference>
<keyword evidence="2" id="KW-0547">Nucleotide-binding</keyword>
<name>A0A099I4R3_CLOIN</name>
<dbReference type="Pfam" id="PF00005">
    <property type="entry name" value="ABC_tran"/>
    <property type="match status" value="1"/>
</dbReference>
<sequence length="351" mass="39739">MSKLLLKNITKSYGDIKAVRDFHLELSEKSFIVLAGPSGCGKTTLLQLVAGFLTPDSGEIYIDDQLVNQKTPAQRSISMVFQEAALFPHMSVFENITFGLAHSGMKQQDIKEAVYQICEVLGICDLLDRKARDLSGGQKQRCAIARALIRKPSLFLMDEPLSSLDARLKTQLRIEIAQLYQKNSATFLYVTHDQMEAMTLADILIIMKDGEIQQMGNPIAIYQNPVNLFTASFLGVYDINQFTAVLAQGVLLFHEQKMPWLSEDKDLSVILAVRCEHIIEVSTGGICGSIVLVEQSGEQVYYHIQYEEGVVIMKSDTSHIHQRMEIIRFWIDWEYVLLFDACTQNRIYKMK</sequence>
<proteinExistence type="predicted"/>
<dbReference type="Gene3D" id="3.40.50.300">
    <property type="entry name" value="P-loop containing nucleotide triphosphate hydrolases"/>
    <property type="match status" value="1"/>
</dbReference>
<dbReference type="InterPro" id="IPR003593">
    <property type="entry name" value="AAA+_ATPase"/>
</dbReference>
<keyword evidence="1" id="KW-0813">Transport</keyword>
<comment type="caution">
    <text evidence="5">The sequence shown here is derived from an EMBL/GenBank/DDBJ whole genome shotgun (WGS) entry which is preliminary data.</text>
</comment>
<evidence type="ECO:0000256" key="1">
    <source>
        <dbReference type="ARBA" id="ARBA00022448"/>
    </source>
</evidence>
<dbReference type="EMBL" id="JQIF01000077">
    <property type="protein sequence ID" value="KGJ52242.1"/>
    <property type="molecule type" value="Genomic_DNA"/>
</dbReference>
<dbReference type="GO" id="GO:0016887">
    <property type="term" value="F:ATP hydrolysis activity"/>
    <property type="evidence" value="ECO:0007669"/>
    <property type="project" value="InterPro"/>
</dbReference>
<accession>A0A099I4R3</accession>
<dbReference type="InterPro" id="IPR008995">
    <property type="entry name" value="Mo/tungstate-bd_C_term_dom"/>
</dbReference>
<dbReference type="PROSITE" id="PS50893">
    <property type="entry name" value="ABC_TRANSPORTER_2"/>
    <property type="match status" value="1"/>
</dbReference>
<dbReference type="SUPFAM" id="SSF50331">
    <property type="entry name" value="MOP-like"/>
    <property type="match status" value="1"/>
</dbReference>
<evidence type="ECO:0000313" key="5">
    <source>
        <dbReference type="EMBL" id="KGJ52242.1"/>
    </source>
</evidence>
<dbReference type="InterPro" id="IPR047641">
    <property type="entry name" value="ABC_transpr_MalK/UgpC-like"/>
</dbReference>
<keyword evidence="3 5" id="KW-0067">ATP-binding</keyword>
<dbReference type="RefSeq" id="WP_044906596.1">
    <property type="nucleotide sequence ID" value="NZ_JQIF01000077.1"/>
</dbReference>
<evidence type="ECO:0000256" key="2">
    <source>
        <dbReference type="ARBA" id="ARBA00022741"/>
    </source>
</evidence>
<evidence type="ECO:0000313" key="6">
    <source>
        <dbReference type="Proteomes" id="UP000030008"/>
    </source>
</evidence>
<evidence type="ECO:0000259" key="4">
    <source>
        <dbReference type="PROSITE" id="PS50893"/>
    </source>
</evidence>
<dbReference type="SUPFAM" id="SSF52540">
    <property type="entry name" value="P-loop containing nucleoside triphosphate hydrolases"/>
    <property type="match status" value="1"/>
</dbReference>
<protein>
    <submittedName>
        <fullName evidence="5">Sugar ABC transporter ATP-binding protein</fullName>
    </submittedName>
</protein>
<reference evidence="5 6" key="1">
    <citation type="submission" date="2014-08" db="EMBL/GenBank/DDBJ databases">
        <title>Clostridium innocuum, an unnegligible vancomycin-resistant pathogen causing extra-intestinal infections.</title>
        <authorList>
            <person name="Feng Y."/>
            <person name="Chiu C.-H."/>
        </authorList>
    </citation>
    <scope>NUCLEOTIDE SEQUENCE [LARGE SCALE GENOMIC DNA]</scope>
    <source>
        <strain evidence="5 6">AN88</strain>
    </source>
</reference>
<dbReference type="PANTHER" id="PTHR43875">
    <property type="entry name" value="MALTODEXTRIN IMPORT ATP-BINDING PROTEIN MSMX"/>
    <property type="match status" value="1"/>
</dbReference>
<gene>
    <name evidence="5" type="ORF">CIAN88_15880</name>
</gene>
<dbReference type="AlphaFoldDB" id="A0A099I4R3"/>
<dbReference type="InterPro" id="IPR027417">
    <property type="entry name" value="P-loop_NTPase"/>
</dbReference>
<dbReference type="FunFam" id="3.40.50.300:FF:000042">
    <property type="entry name" value="Maltose/maltodextrin ABC transporter, ATP-binding protein"/>
    <property type="match status" value="1"/>
</dbReference>
<feature type="domain" description="ABC transporter" evidence="4">
    <location>
        <begin position="4"/>
        <end position="234"/>
    </location>
</feature>
<dbReference type="Proteomes" id="UP000030008">
    <property type="component" value="Unassembled WGS sequence"/>
</dbReference>
<evidence type="ECO:0000256" key="3">
    <source>
        <dbReference type="ARBA" id="ARBA00022840"/>
    </source>
</evidence>
<dbReference type="GO" id="GO:0055052">
    <property type="term" value="C:ATP-binding cassette (ABC) transporter complex, substrate-binding subunit-containing"/>
    <property type="evidence" value="ECO:0007669"/>
    <property type="project" value="TreeGrafter"/>
</dbReference>
<dbReference type="SMART" id="SM00382">
    <property type="entry name" value="AAA"/>
    <property type="match status" value="1"/>
</dbReference>
<dbReference type="InterPro" id="IPR003439">
    <property type="entry name" value="ABC_transporter-like_ATP-bd"/>
</dbReference>